<comment type="caution">
    <text evidence="1">The sequence shown here is derived from an EMBL/GenBank/DDBJ whole genome shotgun (WGS) entry which is preliminary data.</text>
</comment>
<gene>
    <name evidence="1" type="ORF">KPSA1_00752</name>
</gene>
<accession>A0A2V0Q4D1</accession>
<reference evidence="1 2" key="1">
    <citation type="submission" date="2018-04" db="EMBL/GenBank/DDBJ databases">
        <title>Draft genome sequence of Pseudomonas syringae pv. actinidiae biovar 1 strains isolated from kiwifruit in Kagawa prefecture.</title>
        <authorList>
            <person name="Tabuchi M."/>
            <person name="Saito M."/>
            <person name="Fujiwara S."/>
            <person name="Sasa N."/>
            <person name="Akimitsu K."/>
            <person name="Gomi K."/>
            <person name="Konishi-Sugita S."/>
            <person name="Hamano K."/>
            <person name="Kataoka I."/>
        </authorList>
    </citation>
    <scope>NUCLEOTIDE SEQUENCE [LARGE SCALE GENOMIC DNA]</scope>
    <source>
        <strain evidence="1 2">MAFF212206</strain>
    </source>
</reference>
<dbReference type="EMBL" id="BGJZ01000027">
    <property type="protein sequence ID" value="GBH07399.1"/>
    <property type="molecule type" value="Genomic_DNA"/>
</dbReference>
<organism evidence="1 2">
    <name type="scientific">Pseudomonas syringae pv. actinidiae</name>
    <dbReference type="NCBI Taxonomy" id="103796"/>
    <lineage>
        <taxon>Bacteria</taxon>
        <taxon>Pseudomonadati</taxon>
        <taxon>Pseudomonadota</taxon>
        <taxon>Gammaproteobacteria</taxon>
        <taxon>Pseudomonadales</taxon>
        <taxon>Pseudomonadaceae</taxon>
        <taxon>Pseudomonas</taxon>
        <taxon>Pseudomonas syringae</taxon>
    </lineage>
</organism>
<evidence type="ECO:0000313" key="1">
    <source>
        <dbReference type="EMBL" id="GBH07399.1"/>
    </source>
</evidence>
<sequence>MFCTFALSARPELVLKWQNRPPLMRSAKVQNPRSGLIQRIAPET</sequence>
<name>A0A2V0Q4D1_PSESF</name>
<dbReference type="AlphaFoldDB" id="A0A2V0Q4D1"/>
<evidence type="ECO:0000313" key="2">
    <source>
        <dbReference type="Proteomes" id="UP000247480"/>
    </source>
</evidence>
<protein>
    <submittedName>
        <fullName evidence="1">Uncharacterized protein</fullName>
    </submittedName>
</protein>
<dbReference type="Proteomes" id="UP000247480">
    <property type="component" value="Unassembled WGS sequence"/>
</dbReference>
<proteinExistence type="predicted"/>